<dbReference type="Gene3D" id="1.10.10.10">
    <property type="entry name" value="Winged helix-like DNA-binding domain superfamily/Winged helix DNA-binding domain"/>
    <property type="match status" value="1"/>
</dbReference>
<feature type="domain" description="Transcription regulator PadR N-terminal" evidence="1">
    <location>
        <begin position="16"/>
        <end position="89"/>
    </location>
</feature>
<dbReference type="SUPFAM" id="SSF46785">
    <property type="entry name" value="Winged helix' DNA-binding domain"/>
    <property type="match status" value="1"/>
</dbReference>
<dbReference type="AlphaFoldDB" id="A0A9D0Z923"/>
<dbReference type="InterPro" id="IPR036388">
    <property type="entry name" value="WH-like_DNA-bd_sf"/>
</dbReference>
<evidence type="ECO:0000259" key="1">
    <source>
        <dbReference type="Pfam" id="PF03551"/>
    </source>
</evidence>
<protein>
    <submittedName>
        <fullName evidence="2">Helix-turn-helix transcriptional regulator</fullName>
    </submittedName>
</protein>
<reference evidence="2" key="1">
    <citation type="submission" date="2020-10" db="EMBL/GenBank/DDBJ databases">
        <authorList>
            <person name="Gilroy R."/>
        </authorList>
    </citation>
    <scope>NUCLEOTIDE SEQUENCE</scope>
    <source>
        <strain evidence="2">ChiSxjej2B14-6234</strain>
    </source>
</reference>
<name>A0A9D0Z923_9FIRM</name>
<dbReference type="InterPro" id="IPR036390">
    <property type="entry name" value="WH_DNA-bd_sf"/>
</dbReference>
<reference evidence="2" key="2">
    <citation type="journal article" date="2021" name="PeerJ">
        <title>Extensive microbial diversity within the chicken gut microbiome revealed by metagenomics and culture.</title>
        <authorList>
            <person name="Gilroy R."/>
            <person name="Ravi A."/>
            <person name="Getino M."/>
            <person name="Pursley I."/>
            <person name="Horton D.L."/>
            <person name="Alikhan N.F."/>
            <person name="Baker D."/>
            <person name="Gharbi K."/>
            <person name="Hall N."/>
            <person name="Watson M."/>
            <person name="Adriaenssens E.M."/>
            <person name="Foster-Nyarko E."/>
            <person name="Jarju S."/>
            <person name="Secka A."/>
            <person name="Antonio M."/>
            <person name="Oren A."/>
            <person name="Chaudhuri R.R."/>
            <person name="La Ragione R."/>
            <person name="Hildebrand F."/>
            <person name="Pallen M.J."/>
        </authorList>
    </citation>
    <scope>NUCLEOTIDE SEQUENCE</scope>
    <source>
        <strain evidence="2">ChiSxjej2B14-6234</strain>
    </source>
</reference>
<dbReference type="InterPro" id="IPR005149">
    <property type="entry name" value="Tscrpt_reg_PadR_N"/>
</dbReference>
<dbReference type="PANTHER" id="PTHR33169">
    <property type="entry name" value="PADR-FAMILY TRANSCRIPTIONAL REGULATOR"/>
    <property type="match status" value="1"/>
</dbReference>
<dbReference type="Proteomes" id="UP000886887">
    <property type="component" value="Unassembled WGS sequence"/>
</dbReference>
<proteinExistence type="predicted"/>
<dbReference type="Pfam" id="PF03551">
    <property type="entry name" value="PadR"/>
    <property type="match status" value="1"/>
</dbReference>
<evidence type="ECO:0000313" key="3">
    <source>
        <dbReference type="Proteomes" id="UP000886887"/>
    </source>
</evidence>
<dbReference type="EMBL" id="DVFJ01000009">
    <property type="protein sequence ID" value="HIQ71229.1"/>
    <property type="molecule type" value="Genomic_DNA"/>
</dbReference>
<sequence>MALTADILRGYTDSILLCQLSQGDSYGYRINKRVSSLSGGAFELKEATLYTAFRRLETAGLIRSYWGDEHSGARRRYYALTQAGRERLERDRAQWRETRTLLDRLLEDGTDETEGWR</sequence>
<evidence type="ECO:0000313" key="2">
    <source>
        <dbReference type="EMBL" id="HIQ71229.1"/>
    </source>
</evidence>
<dbReference type="InterPro" id="IPR052509">
    <property type="entry name" value="Metal_resp_DNA-bind_regulator"/>
</dbReference>
<organism evidence="2 3">
    <name type="scientific">Candidatus Onthenecus intestinigallinarum</name>
    <dbReference type="NCBI Taxonomy" id="2840875"/>
    <lineage>
        <taxon>Bacteria</taxon>
        <taxon>Bacillati</taxon>
        <taxon>Bacillota</taxon>
        <taxon>Clostridia</taxon>
        <taxon>Eubacteriales</taxon>
        <taxon>Candidatus Onthenecus</taxon>
    </lineage>
</organism>
<accession>A0A9D0Z923</accession>
<comment type="caution">
    <text evidence="2">The sequence shown here is derived from an EMBL/GenBank/DDBJ whole genome shotgun (WGS) entry which is preliminary data.</text>
</comment>
<gene>
    <name evidence="2" type="ORF">IAB73_03340</name>
</gene>
<dbReference type="PANTHER" id="PTHR33169:SF14">
    <property type="entry name" value="TRANSCRIPTIONAL REGULATOR RV3488"/>
    <property type="match status" value="1"/>
</dbReference>